<dbReference type="PANTHER" id="PTHR31964:SF124">
    <property type="entry name" value="ADENINE NUCLEOTIDE ALPHA HYDROLASES-LIKE SUPERFAMILY PROTEIN"/>
    <property type="match status" value="1"/>
</dbReference>
<proteinExistence type="predicted"/>
<dbReference type="Proteomes" id="UP000036987">
    <property type="component" value="Unassembled WGS sequence"/>
</dbReference>
<evidence type="ECO:0000313" key="3">
    <source>
        <dbReference type="Proteomes" id="UP000036987"/>
    </source>
</evidence>
<dbReference type="PRINTS" id="PR01438">
    <property type="entry name" value="UNVRSLSTRESS"/>
</dbReference>
<reference evidence="3" key="1">
    <citation type="journal article" date="2016" name="Nature">
        <title>The genome of the seagrass Zostera marina reveals angiosperm adaptation to the sea.</title>
        <authorList>
            <person name="Olsen J.L."/>
            <person name="Rouze P."/>
            <person name="Verhelst B."/>
            <person name="Lin Y.-C."/>
            <person name="Bayer T."/>
            <person name="Collen J."/>
            <person name="Dattolo E."/>
            <person name="De Paoli E."/>
            <person name="Dittami S."/>
            <person name="Maumus F."/>
            <person name="Michel G."/>
            <person name="Kersting A."/>
            <person name="Lauritano C."/>
            <person name="Lohaus R."/>
            <person name="Toepel M."/>
            <person name="Tonon T."/>
            <person name="Vanneste K."/>
            <person name="Amirebrahimi M."/>
            <person name="Brakel J."/>
            <person name="Bostroem C."/>
            <person name="Chovatia M."/>
            <person name="Grimwood J."/>
            <person name="Jenkins J.W."/>
            <person name="Jueterbock A."/>
            <person name="Mraz A."/>
            <person name="Stam W.T."/>
            <person name="Tice H."/>
            <person name="Bornberg-Bauer E."/>
            <person name="Green P.J."/>
            <person name="Pearson G.A."/>
            <person name="Procaccini G."/>
            <person name="Duarte C.M."/>
            <person name="Schmutz J."/>
            <person name="Reusch T.B.H."/>
            <person name="Van de Peer Y."/>
        </authorList>
    </citation>
    <scope>NUCLEOTIDE SEQUENCE [LARGE SCALE GENOMIC DNA]</scope>
    <source>
        <strain evidence="3">cv. Finnish</strain>
    </source>
</reference>
<organism evidence="2 3">
    <name type="scientific">Zostera marina</name>
    <name type="common">Eelgrass</name>
    <dbReference type="NCBI Taxonomy" id="29655"/>
    <lineage>
        <taxon>Eukaryota</taxon>
        <taxon>Viridiplantae</taxon>
        <taxon>Streptophyta</taxon>
        <taxon>Embryophyta</taxon>
        <taxon>Tracheophyta</taxon>
        <taxon>Spermatophyta</taxon>
        <taxon>Magnoliopsida</taxon>
        <taxon>Liliopsida</taxon>
        <taxon>Zosteraceae</taxon>
        <taxon>Zostera</taxon>
    </lineage>
</organism>
<dbReference type="Gene3D" id="3.40.50.620">
    <property type="entry name" value="HUPs"/>
    <property type="match status" value="1"/>
</dbReference>
<sequence>MEQAGETQAKDKEVAAGGDEMGKEIKKLKVLVAVDESEGSLYALSWFLDHLFFTQDGEVDQIFLIHVQQPFQPFVYPSGPSVFATTSVIDSVRKAQKQNSEALIARAVQICRNKLKEIKVQTVITDGEPKDVICHAIEQMNIDLAVVGSRGLGTFKRAFLGSVSDYCAHHAKCPILIVKPPQKLHQQEVHPHQ</sequence>
<dbReference type="InterPro" id="IPR006016">
    <property type="entry name" value="UspA"/>
</dbReference>
<evidence type="ECO:0000259" key="1">
    <source>
        <dbReference type="Pfam" id="PF00582"/>
    </source>
</evidence>
<name>A0A0K9PEP5_ZOSMR</name>
<keyword evidence="3" id="KW-1185">Reference proteome</keyword>
<protein>
    <submittedName>
        <fullName evidence="2">Universal stress protein family protein</fullName>
    </submittedName>
</protein>
<gene>
    <name evidence="2" type="ORF">ZOSMA_264G00210</name>
</gene>
<dbReference type="EMBL" id="LFYR01000901">
    <property type="protein sequence ID" value="KMZ67543.1"/>
    <property type="molecule type" value="Genomic_DNA"/>
</dbReference>
<dbReference type="OrthoDB" id="843225at2759"/>
<dbReference type="PANTHER" id="PTHR31964">
    <property type="entry name" value="ADENINE NUCLEOTIDE ALPHA HYDROLASES-LIKE SUPERFAMILY PROTEIN"/>
    <property type="match status" value="1"/>
</dbReference>
<comment type="caution">
    <text evidence="2">The sequence shown here is derived from an EMBL/GenBank/DDBJ whole genome shotgun (WGS) entry which is preliminary data.</text>
</comment>
<feature type="domain" description="UspA" evidence="1">
    <location>
        <begin position="29"/>
        <end position="179"/>
    </location>
</feature>
<dbReference type="InterPro" id="IPR014729">
    <property type="entry name" value="Rossmann-like_a/b/a_fold"/>
</dbReference>
<dbReference type="SUPFAM" id="SSF52402">
    <property type="entry name" value="Adenine nucleotide alpha hydrolases-like"/>
    <property type="match status" value="1"/>
</dbReference>
<dbReference type="OMA" id="SHHFAAF"/>
<dbReference type="AlphaFoldDB" id="A0A0K9PEP5"/>
<dbReference type="InterPro" id="IPR006015">
    <property type="entry name" value="Universal_stress_UspA"/>
</dbReference>
<accession>A0A0K9PEP5</accession>
<dbReference type="STRING" id="29655.A0A0K9PEP5"/>
<dbReference type="CDD" id="cd23659">
    <property type="entry name" value="USP_At3g01520-like"/>
    <property type="match status" value="1"/>
</dbReference>
<evidence type="ECO:0000313" key="2">
    <source>
        <dbReference type="EMBL" id="KMZ67543.1"/>
    </source>
</evidence>
<dbReference type="Pfam" id="PF00582">
    <property type="entry name" value="Usp"/>
    <property type="match status" value="1"/>
</dbReference>